<proteinExistence type="predicted"/>
<gene>
    <name evidence="2" type="ORF">GO621_04365</name>
</gene>
<protein>
    <recommendedName>
        <fullName evidence="1">Transposase IS701-like DDE domain-containing protein</fullName>
    </recommendedName>
</protein>
<evidence type="ECO:0000313" key="3">
    <source>
        <dbReference type="Proteomes" id="UP000462014"/>
    </source>
</evidence>
<dbReference type="AlphaFoldDB" id="A0A7K1STX6"/>
<evidence type="ECO:0000259" key="1">
    <source>
        <dbReference type="Pfam" id="PF13546"/>
    </source>
</evidence>
<accession>A0A7K1STX6</accession>
<sequence>MFLPSGLLSCCKRFCQVPFWQPGPRTICTALRFCGLGTEKAFHKYHRFLSRTKWGGPKASRILLGLLAKNFCRPDGPLVFGIDETIERRRGAKIKAKGIYRGSVRPSHYLIWLKSG</sequence>
<comment type="caution">
    <text evidence="2">The sequence shown here is derived from an EMBL/GenBank/DDBJ whole genome shotgun (WGS) entry which is preliminary data.</text>
</comment>
<name>A0A7K1STX6_9SPHI</name>
<dbReference type="InterPro" id="IPR038721">
    <property type="entry name" value="IS701-like_DDE_dom"/>
</dbReference>
<dbReference type="EMBL" id="WPIK01000003">
    <property type="protein sequence ID" value="MVN20765.1"/>
    <property type="molecule type" value="Genomic_DNA"/>
</dbReference>
<organism evidence="2 3">
    <name type="scientific">Mucilaginibacter arboris</name>
    <dbReference type="NCBI Taxonomy" id="2682090"/>
    <lineage>
        <taxon>Bacteria</taxon>
        <taxon>Pseudomonadati</taxon>
        <taxon>Bacteroidota</taxon>
        <taxon>Sphingobacteriia</taxon>
        <taxon>Sphingobacteriales</taxon>
        <taxon>Sphingobacteriaceae</taxon>
        <taxon>Mucilaginibacter</taxon>
    </lineage>
</organism>
<keyword evidence="3" id="KW-1185">Reference proteome</keyword>
<dbReference type="Proteomes" id="UP000462014">
    <property type="component" value="Unassembled WGS sequence"/>
</dbReference>
<dbReference type="Pfam" id="PF13546">
    <property type="entry name" value="DDE_5"/>
    <property type="match status" value="1"/>
</dbReference>
<evidence type="ECO:0000313" key="2">
    <source>
        <dbReference type="EMBL" id="MVN20765.1"/>
    </source>
</evidence>
<reference evidence="2 3" key="1">
    <citation type="submission" date="2019-12" db="EMBL/GenBank/DDBJ databases">
        <title>Mucilaginibacter sp. HMF7410 genome sequencing and assembly.</title>
        <authorList>
            <person name="Kang H."/>
            <person name="Cha I."/>
            <person name="Kim H."/>
            <person name="Joh K."/>
        </authorList>
    </citation>
    <scope>NUCLEOTIDE SEQUENCE [LARGE SCALE GENOMIC DNA]</scope>
    <source>
        <strain evidence="2 3">HMF7410</strain>
    </source>
</reference>
<feature type="domain" description="Transposase IS701-like DDE" evidence="1">
    <location>
        <begin position="34"/>
        <end position="96"/>
    </location>
</feature>